<protein>
    <submittedName>
        <fullName evidence="2">Uncharacterized protein</fullName>
    </submittedName>
</protein>
<dbReference type="AlphaFoldDB" id="A0A8I2YM31"/>
<name>A0A8I2YM31_9AGAM</name>
<proteinExistence type="predicted"/>
<dbReference type="Proteomes" id="UP000683000">
    <property type="component" value="Unassembled WGS sequence"/>
</dbReference>
<feature type="region of interest" description="Disordered" evidence="1">
    <location>
        <begin position="336"/>
        <end position="363"/>
    </location>
</feature>
<accession>A0A8I2YM31</accession>
<reference evidence="2" key="1">
    <citation type="submission" date="2021-03" db="EMBL/GenBank/DDBJ databases">
        <title>Evolutionary innovations through gain and loss of genes in the ectomycorrhizal Boletales.</title>
        <authorList>
            <person name="Wu G."/>
            <person name="Miyauchi S."/>
            <person name="Morin E."/>
            <person name="Yang Z.-L."/>
            <person name="Xu J."/>
            <person name="Martin F.M."/>
        </authorList>
    </citation>
    <scope>NUCLEOTIDE SEQUENCE</scope>
    <source>
        <strain evidence="2">BR01</strain>
    </source>
</reference>
<evidence type="ECO:0000313" key="3">
    <source>
        <dbReference type="Proteomes" id="UP000683000"/>
    </source>
</evidence>
<dbReference type="EMBL" id="JAGFBS010000015">
    <property type="protein sequence ID" value="KAG6375294.1"/>
    <property type="molecule type" value="Genomic_DNA"/>
</dbReference>
<organism evidence="2 3">
    <name type="scientific">Boletus reticuloceps</name>
    <dbReference type="NCBI Taxonomy" id="495285"/>
    <lineage>
        <taxon>Eukaryota</taxon>
        <taxon>Fungi</taxon>
        <taxon>Dikarya</taxon>
        <taxon>Basidiomycota</taxon>
        <taxon>Agaricomycotina</taxon>
        <taxon>Agaricomycetes</taxon>
        <taxon>Agaricomycetidae</taxon>
        <taxon>Boletales</taxon>
        <taxon>Boletineae</taxon>
        <taxon>Boletaceae</taxon>
        <taxon>Boletoideae</taxon>
        <taxon>Boletus</taxon>
    </lineage>
</organism>
<keyword evidence="3" id="KW-1185">Reference proteome</keyword>
<evidence type="ECO:0000313" key="2">
    <source>
        <dbReference type="EMBL" id="KAG6375294.1"/>
    </source>
</evidence>
<dbReference type="OrthoDB" id="2690880at2759"/>
<sequence length="393" mass="44099">MSHNLLANERFRELAMEHALNWYEIAKTRYGESVSNGSLYLITGFYKARSWSLASFDDVAATDKGSIRVEPRDGERTAAGRVWRNTFPLQYRDGPDPGQYGGINQTVFISGFKIAVRGDLLGWRSPKAEVQPVPDVRPHKDAGGIARLLRLYGDENTSKLRRSAARGADVTHVPTLSQPFHPSDIINQYLLNKDPNALVAVTHDNEWITLIETGKLTVEELTQSVDRLEDILSENYSVVSRPENCAVYLQGESKDHPSSIIDHPSSSLSSAFPPPPEDLTAFIVKLEDQYSEKGYLGGVYKCLYDGKMGRKEVAVKAFGFRFRVDVSRVSTIIDHREPETSRSNLPSLDGASRSRNLEETRPPEHCSIFGHRHRIWIMGFCVLGLIVDAQWKP</sequence>
<gene>
    <name evidence="2" type="ORF">JVT61DRAFT_3519</name>
</gene>
<evidence type="ECO:0000256" key="1">
    <source>
        <dbReference type="SAM" id="MobiDB-lite"/>
    </source>
</evidence>
<comment type="caution">
    <text evidence="2">The sequence shown here is derived from an EMBL/GenBank/DDBJ whole genome shotgun (WGS) entry which is preliminary data.</text>
</comment>